<name>A0A5D0HTU6_9FLAO</name>
<reference evidence="3 4" key="1">
    <citation type="submission" date="2019-08" db="EMBL/GenBank/DDBJ databases">
        <title>Seonamhaeicola sediminis sp. nov., isolated from marine sediment.</title>
        <authorList>
            <person name="Cao W.R."/>
        </authorList>
    </citation>
    <scope>NUCLEOTIDE SEQUENCE [LARGE SCALE GENOMIC DNA]</scope>
    <source>
        <strain evidence="3 4">B011</strain>
    </source>
</reference>
<evidence type="ECO:0000313" key="3">
    <source>
        <dbReference type="EMBL" id="TYA74784.1"/>
    </source>
</evidence>
<feature type="domain" description="3-keto-alpha-glucoside-1,2-lyase/3-keto-2-hydroxy-glucal hydratase" evidence="2">
    <location>
        <begin position="50"/>
        <end position="242"/>
    </location>
</feature>
<sequence length="245" mass="27220">MKKIYVLSACLLVSFVALAQDKIDPKLTEVWEPKVKKVVPGHNNSAPSDAVVLFDGKGFDSWTGKNDTVGWTLNADGSMTVKPKTGGISTKQKFGSVQLHIEWKSPIDIINKKGQKRGNSGVFIQGRYEVQVLDNNDNETYSNGQVGSVYKQSIPLAMASVPTGEWNTYDIIYHEPEFDKKGNVVKKATVTVLHNGVLIQDNFEILGPTVYRGKPSYKAHGKAPIFLQDHGDLVSYRNIWVRELK</sequence>
<dbReference type="AlphaFoldDB" id="A0A5D0HTU6"/>
<feature type="chain" id="PRO_5022968785" evidence="1">
    <location>
        <begin position="20"/>
        <end position="245"/>
    </location>
</feature>
<evidence type="ECO:0000313" key="4">
    <source>
        <dbReference type="Proteomes" id="UP000323930"/>
    </source>
</evidence>
<dbReference type="OrthoDB" id="176168at2"/>
<evidence type="ECO:0000256" key="1">
    <source>
        <dbReference type="SAM" id="SignalP"/>
    </source>
</evidence>
<keyword evidence="1" id="KW-0732">Signal</keyword>
<accession>A0A5D0HTU6</accession>
<evidence type="ECO:0000259" key="2">
    <source>
        <dbReference type="Pfam" id="PF06439"/>
    </source>
</evidence>
<dbReference type="Pfam" id="PF06439">
    <property type="entry name" value="3keto-disac_hyd"/>
    <property type="match status" value="1"/>
</dbReference>
<feature type="signal peptide" evidence="1">
    <location>
        <begin position="1"/>
        <end position="19"/>
    </location>
</feature>
<dbReference type="GO" id="GO:0016787">
    <property type="term" value="F:hydrolase activity"/>
    <property type="evidence" value="ECO:0007669"/>
    <property type="project" value="InterPro"/>
</dbReference>
<keyword evidence="4" id="KW-1185">Reference proteome</keyword>
<dbReference type="EMBL" id="VSDQ01000679">
    <property type="protein sequence ID" value="TYA74784.1"/>
    <property type="molecule type" value="Genomic_DNA"/>
</dbReference>
<dbReference type="InterPro" id="IPR010496">
    <property type="entry name" value="AL/BT2_dom"/>
</dbReference>
<dbReference type="Gene3D" id="2.60.120.560">
    <property type="entry name" value="Exo-inulinase, domain 1"/>
    <property type="match status" value="1"/>
</dbReference>
<proteinExistence type="predicted"/>
<protein>
    <submittedName>
        <fullName evidence="3">DUF1080 domain-containing protein</fullName>
    </submittedName>
</protein>
<dbReference type="RefSeq" id="WP_148544026.1">
    <property type="nucleotide sequence ID" value="NZ_VSDQ01000679.1"/>
</dbReference>
<dbReference type="Proteomes" id="UP000323930">
    <property type="component" value="Unassembled WGS sequence"/>
</dbReference>
<gene>
    <name evidence="3" type="ORF">FUA24_15865</name>
</gene>
<organism evidence="3 4">
    <name type="scientific">Seonamhaeicola marinus</name>
    <dbReference type="NCBI Taxonomy" id="1912246"/>
    <lineage>
        <taxon>Bacteria</taxon>
        <taxon>Pseudomonadati</taxon>
        <taxon>Bacteroidota</taxon>
        <taxon>Flavobacteriia</taxon>
        <taxon>Flavobacteriales</taxon>
        <taxon>Flavobacteriaceae</taxon>
    </lineage>
</organism>
<comment type="caution">
    <text evidence="3">The sequence shown here is derived from an EMBL/GenBank/DDBJ whole genome shotgun (WGS) entry which is preliminary data.</text>
</comment>